<evidence type="ECO:0000256" key="3">
    <source>
        <dbReference type="ARBA" id="ARBA00022472"/>
    </source>
</evidence>
<evidence type="ECO:0000256" key="6">
    <source>
        <dbReference type="ARBA" id="ARBA00022722"/>
    </source>
</evidence>
<sequence>MGIPAYFRWISEKYPRIMVNCVEHVDRDHQTGEERAVDASTPNPNGVEFDNLYLDMNGIIHPCTHPEDRPAPTTEHQMFEAIFDYIDRIFAIVRPRRLLYMAVDGVAPRAKINQQRSRRFRAAQELQQKLNTERELREEWAKHNRLLEQHDPHKHDQQQHNHEQSQSQSQSQSHAHFDSNVITPGTPFMARLAVALRKYVANRIQHNPAWRQIAVVFSDASVPGEGEHKIAEFIRRERAHPQYDPNIRHVMYGLDADLIMLALATHEVHFTILREEVFTKRGNSRSNNNYNNNNNNNAASSSASNPKQIDSVVAQQAQQAGLQLRSTLGGKKPFHFLHVHILREYLEFEFKNDIISELQAARFPADIAFDLERVIDDFVFMCFFVGNDFLPHLPTLDIREGAIDYLIELYKTEVARIGYLTAAQGEIDFVRVRKLLQRTASKEDEVFKERLHRERLHAERNKEMQERDKRGTKRDCGGLRSGETGGSEPSVVSPSKRRALERKRKNQGYQEAFYNMRTVELGRKTGRVFGIGNGEANARAANALKARLERGNSQTDSKSGSSSTASGRGVKTESDLQSKDEGDQQKSVSADGSAQAAKKSKAEFEEALKQRLREKNELEVVDTIKLGEQGWKHRYYEQKFGWGPEQREEKQMLLCKYNEGLQWVMKYYYVGCMSWGWYYPYHYAPFASDLVESESTAADIKFELGEPFEPFTQLQAVMPASSGKLVLPRCYSELMVDAESPIIDYYPEEFEVDLNGKRFAWQGVVLLPFIDEKRLHSALRPLKDKLSEEERRRNRFGENYVMVHRDSALGRSRRCAGEQQQGSCDEAEMKRIDSDVANGLLFGTASYALGEFGGGDGAVITVKFEVPDKRDLEVWVGLLGS</sequence>
<comment type="subcellular location">
    <subcellularLocation>
        <location evidence="1">Nucleus</location>
    </subcellularLocation>
</comment>
<dbReference type="PIRSF" id="PIRSF037239">
    <property type="entry name" value="Exonuclease_Xrn2"/>
    <property type="match status" value="1"/>
</dbReference>
<feature type="region of interest" description="Disordered" evidence="14">
    <location>
        <begin position="548"/>
        <end position="596"/>
    </location>
</feature>
<feature type="domain" description="Xrn1 helical" evidence="16">
    <location>
        <begin position="543"/>
        <end position="838"/>
    </location>
</feature>
<name>A0A2V3IPF9_9FLOR</name>
<feature type="domain" description="Xrn1 N-terminal" evidence="15">
    <location>
        <begin position="1"/>
        <end position="276"/>
    </location>
</feature>
<feature type="compositionally biased region" description="Basic residues" evidence="14">
    <location>
        <begin position="495"/>
        <end position="505"/>
    </location>
</feature>
<accession>A0A2V3IPF9</accession>
<dbReference type="FunFam" id="3.40.50.12390:FF:000003">
    <property type="entry name" value="5'-3' exoribonuclease"/>
    <property type="match status" value="1"/>
</dbReference>
<dbReference type="InterPro" id="IPR017151">
    <property type="entry name" value="Xrn2/3/4"/>
</dbReference>
<evidence type="ECO:0000256" key="8">
    <source>
        <dbReference type="ARBA" id="ARBA00022839"/>
    </source>
</evidence>
<evidence type="ECO:0000313" key="17">
    <source>
        <dbReference type="EMBL" id="PXF43962.1"/>
    </source>
</evidence>
<feature type="compositionally biased region" description="Basic and acidic residues" evidence="14">
    <location>
        <begin position="457"/>
        <end position="477"/>
    </location>
</feature>
<protein>
    <recommendedName>
        <fullName evidence="13">5'-3' exoribonuclease</fullName>
        <ecNumber evidence="13">3.1.13.-</ecNumber>
    </recommendedName>
</protein>
<organism evidence="17 18">
    <name type="scientific">Gracilariopsis chorda</name>
    <dbReference type="NCBI Taxonomy" id="448386"/>
    <lineage>
        <taxon>Eukaryota</taxon>
        <taxon>Rhodophyta</taxon>
        <taxon>Florideophyceae</taxon>
        <taxon>Rhodymeniophycidae</taxon>
        <taxon>Gracilariales</taxon>
        <taxon>Gracilariaceae</taxon>
        <taxon>Gracilariopsis</taxon>
    </lineage>
</organism>
<dbReference type="EC" id="3.1.13.-" evidence="13"/>
<feature type="region of interest" description="Disordered" evidence="14">
    <location>
        <begin position="457"/>
        <end position="505"/>
    </location>
</feature>
<dbReference type="GO" id="GO:0004534">
    <property type="term" value="F:5'-3' RNA exonuclease activity"/>
    <property type="evidence" value="ECO:0007669"/>
    <property type="project" value="UniProtKB-UniRule"/>
</dbReference>
<evidence type="ECO:0000256" key="12">
    <source>
        <dbReference type="ARBA" id="ARBA00046137"/>
    </source>
</evidence>
<evidence type="ECO:0000256" key="14">
    <source>
        <dbReference type="SAM" id="MobiDB-lite"/>
    </source>
</evidence>
<keyword evidence="7 13" id="KW-0378">Hydrolase</keyword>
<dbReference type="Proteomes" id="UP000247409">
    <property type="component" value="Unassembled WGS sequence"/>
</dbReference>
<gene>
    <name evidence="17" type="ORF">BWQ96_06272</name>
</gene>
<feature type="region of interest" description="Disordered" evidence="14">
    <location>
        <begin position="282"/>
        <end position="310"/>
    </location>
</feature>
<feature type="domain" description="Xrn1 helical" evidence="16">
    <location>
        <begin position="369"/>
        <end position="476"/>
    </location>
</feature>
<dbReference type="STRING" id="448386.A0A2V3IPF9"/>
<reference evidence="17 18" key="1">
    <citation type="journal article" date="2018" name="Mol. Biol. Evol.">
        <title>Analysis of the draft genome of the red seaweed Gracilariopsis chorda provides insights into genome size evolution in Rhodophyta.</title>
        <authorList>
            <person name="Lee J."/>
            <person name="Yang E.C."/>
            <person name="Graf L."/>
            <person name="Yang J.H."/>
            <person name="Qiu H."/>
            <person name="Zel Zion U."/>
            <person name="Chan C.X."/>
            <person name="Stephens T.G."/>
            <person name="Weber A.P.M."/>
            <person name="Boo G.H."/>
            <person name="Boo S.M."/>
            <person name="Kim K.M."/>
            <person name="Shin Y."/>
            <person name="Jung M."/>
            <person name="Lee S.J."/>
            <person name="Yim H.S."/>
            <person name="Lee J.H."/>
            <person name="Bhattacharya D."/>
            <person name="Yoon H.S."/>
        </authorList>
    </citation>
    <scope>NUCLEOTIDE SEQUENCE [LARGE SCALE GENOMIC DNA]</scope>
    <source>
        <strain evidence="17 18">SKKU-2015</strain>
        <tissue evidence="17">Whole body</tissue>
    </source>
</reference>
<dbReference type="AlphaFoldDB" id="A0A2V3IPF9"/>
<evidence type="ECO:0000259" key="16">
    <source>
        <dbReference type="Pfam" id="PF17846"/>
    </source>
</evidence>
<dbReference type="InterPro" id="IPR041412">
    <property type="entry name" value="Xrn1_helical"/>
</dbReference>
<evidence type="ECO:0000256" key="11">
    <source>
        <dbReference type="ARBA" id="ARBA00023242"/>
    </source>
</evidence>
<keyword evidence="10" id="KW-0804">Transcription</keyword>
<feature type="compositionally biased region" description="Low complexity" evidence="14">
    <location>
        <begin position="284"/>
        <end position="305"/>
    </location>
</feature>
<dbReference type="CDD" id="cd18673">
    <property type="entry name" value="PIN_XRN1-2-like"/>
    <property type="match status" value="1"/>
</dbReference>
<evidence type="ECO:0000256" key="10">
    <source>
        <dbReference type="ARBA" id="ARBA00023163"/>
    </source>
</evidence>
<dbReference type="Pfam" id="PF03159">
    <property type="entry name" value="XRN_N"/>
    <property type="match status" value="1"/>
</dbReference>
<dbReference type="EMBL" id="NBIV01000106">
    <property type="protein sequence ID" value="PXF43962.1"/>
    <property type="molecule type" value="Genomic_DNA"/>
</dbReference>
<feature type="compositionally biased region" description="Low complexity" evidence="14">
    <location>
        <begin position="164"/>
        <end position="174"/>
    </location>
</feature>
<comment type="caution">
    <text evidence="17">The sequence shown here is derived from an EMBL/GenBank/DDBJ whole genome shotgun (WGS) entry which is preliminary data.</text>
</comment>
<dbReference type="GO" id="GO:0003723">
    <property type="term" value="F:RNA binding"/>
    <property type="evidence" value="ECO:0007669"/>
    <property type="project" value="TreeGrafter"/>
</dbReference>
<dbReference type="InterPro" id="IPR004859">
    <property type="entry name" value="Xrn1_N"/>
</dbReference>
<dbReference type="GO" id="GO:0006397">
    <property type="term" value="P:mRNA processing"/>
    <property type="evidence" value="ECO:0007669"/>
    <property type="project" value="UniProtKB-UniRule"/>
</dbReference>
<feature type="compositionally biased region" description="Basic and acidic residues" evidence="14">
    <location>
        <begin position="151"/>
        <end position="163"/>
    </location>
</feature>
<evidence type="ECO:0000256" key="9">
    <source>
        <dbReference type="ARBA" id="ARBA00023015"/>
    </source>
</evidence>
<feature type="compositionally biased region" description="Basic and acidic residues" evidence="14">
    <location>
        <begin position="570"/>
        <end position="584"/>
    </location>
</feature>
<dbReference type="GO" id="GO:0006353">
    <property type="term" value="P:DNA-templated transcription termination"/>
    <property type="evidence" value="ECO:0007669"/>
    <property type="project" value="UniProtKB-KW"/>
</dbReference>
<keyword evidence="6 13" id="KW-0540">Nuclease</keyword>
<dbReference type="PANTHER" id="PTHR12341">
    <property type="entry name" value="5'-&gt;3' EXORIBONUCLEASE"/>
    <property type="match status" value="1"/>
</dbReference>
<evidence type="ECO:0000256" key="1">
    <source>
        <dbReference type="ARBA" id="ARBA00004123"/>
    </source>
</evidence>
<dbReference type="OrthoDB" id="372487at2759"/>
<keyword evidence="11" id="KW-0539">Nucleus</keyword>
<evidence type="ECO:0000256" key="4">
    <source>
        <dbReference type="ARBA" id="ARBA00022552"/>
    </source>
</evidence>
<proteinExistence type="inferred from homology"/>
<dbReference type="FunFam" id="3.40.50.12390:FF:000005">
    <property type="entry name" value="5'-3' exoribonuclease 2"/>
    <property type="match status" value="1"/>
</dbReference>
<dbReference type="Pfam" id="PF17846">
    <property type="entry name" value="XRN_M"/>
    <property type="match status" value="2"/>
</dbReference>
<dbReference type="InterPro" id="IPR027073">
    <property type="entry name" value="5_3_exoribonuclease"/>
</dbReference>
<keyword evidence="9" id="KW-0805">Transcription regulation</keyword>
<keyword evidence="4" id="KW-0698">rRNA processing</keyword>
<evidence type="ECO:0000259" key="15">
    <source>
        <dbReference type="Pfam" id="PF03159"/>
    </source>
</evidence>
<comment type="similarity">
    <text evidence="2 13">Belongs to the 5'-3' exonuclease family. XRN2/RAT1 subfamily.</text>
</comment>
<evidence type="ECO:0000256" key="13">
    <source>
        <dbReference type="PIRNR" id="PIRNR037239"/>
    </source>
</evidence>
<comment type="function">
    <text evidence="13">Possesses 5'-&gt;3' exoribonuclease activity. May promote termination of transcription by RNA polymerase II.</text>
</comment>
<feature type="region of interest" description="Disordered" evidence="14">
    <location>
        <begin position="151"/>
        <end position="180"/>
    </location>
</feature>
<evidence type="ECO:0000256" key="7">
    <source>
        <dbReference type="ARBA" id="ARBA00022801"/>
    </source>
</evidence>
<comment type="function">
    <text evidence="12">Possesses 5'-&gt;3' exoribonuclease activity. Required for the processing of nuclear mRNA and rRNA precursors. May promote the termination of transcription by RNA polymerase II. Essential for vegetative cell growth and chromosome segregation.</text>
</comment>
<dbReference type="GO" id="GO:0006364">
    <property type="term" value="P:rRNA processing"/>
    <property type="evidence" value="ECO:0007669"/>
    <property type="project" value="UniProtKB-KW"/>
</dbReference>
<keyword evidence="3" id="KW-0806">Transcription termination</keyword>
<evidence type="ECO:0000256" key="2">
    <source>
        <dbReference type="ARBA" id="ARBA00006994"/>
    </source>
</evidence>
<keyword evidence="8 13" id="KW-0269">Exonuclease</keyword>
<feature type="compositionally biased region" description="Low complexity" evidence="14">
    <location>
        <begin position="548"/>
        <end position="569"/>
    </location>
</feature>
<keyword evidence="5 13" id="KW-0507">mRNA processing</keyword>
<keyword evidence="18" id="KW-1185">Reference proteome</keyword>
<dbReference type="FunFam" id="1.25.40.1050:FF:000002">
    <property type="entry name" value="5'-3' exoribonuclease"/>
    <property type="match status" value="1"/>
</dbReference>
<dbReference type="GO" id="GO:0000956">
    <property type="term" value="P:nuclear-transcribed mRNA catabolic process"/>
    <property type="evidence" value="ECO:0007669"/>
    <property type="project" value="TreeGrafter"/>
</dbReference>
<dbReference type="Gene3D" id="3.40.50.12390">
    <property type="match status" value="2"/>
</dbReference>
<dbReference type="PANTHER" id="PTHR12341:SF41">
    <property type="entry name" value="5'-3' EXORIBONUCLEASE 2"/>
    <property type="match status" value="1"/>
</dbReference>
<dbReference type="Gene3D" id="1.25.40.1050">
    <property type="match status" value="1"/>
</dbReference>
<dbReference type="GO" id="GO:0005634">
    <property type="term" value="C:nucleus"/>
    <property type="evidence" value="ECO:0007669"/>
    <property type="project" value="UniProtKB-SubCell"/>
</dbReference>
<evidence type="ECO:0000256" key="5">
    <source>
        <dbReference type="ARBA" id="ARBA00022664"/>
    </source>
</evidence>
<evidence type="ECO:0000313" key="18">
    <source>
        <dbReference type="Proteomes" id="UP000247409"/>
    </source>
</evidence>